<gene>
    <name evidence="1" type="ORF">NYR54_16380</name>
</gene>
<dbReference type="EMBL" id="JAODNV010000019">
    <property type="protein sequence ID" value="MCT8991848.1"/>
    <property type="molecule type" value="Genomic_DNA"/>
</dbReference>
<dbReference type="RefSeq" id="WP_261516799.1">
    <property type="nucleotide sequence ID" value="NZ_JAODNV010000019.1"/>
</dbReference>
<name>A0A9X2XAQ1_9HYPH</name>
<dbReference type="AlphaFoldDB" id="A0A9X2XAQ1"/>
<comment type="caution">
    <text evidence="1">The sequence shown here is derived from an EMBL/GenBank/DDBJ whole genome shotgun (WGS) entry which is preliminary data.</text>
</comment>
<evidence type="ECO:0000313" key="2">
    <source>
        <dbReference type="Proteomes" id="UP001149009"/>
    </source>
</evidence>
<reference evidence="1" key="1">
    <citation type="submission" date="2022-08" db="EMBL/GenBank/DDBJ databases">
        <title>Chelativorans sichuanense sp. nov., a paraffin oil-degrading bacterium isolated from a mixture of oil-based drill cuttings and paddy soil.</title>
        <authorList>
            <person name="Yu J."/>
            <person name="Liu H."/>
            <person name="Chen Q."/>
        </authorList>
    </citation>
    <scope>NUCLEOTIDE SEQUENCE</scope>
    <source>
        <strain evidence="1">SCAU 2101</strain>
    </source>
</reference>
<sequence length="156" mass="17904">MNNCACTFVGLLPRNVSITRAFPNRSLKQLRALGGYYGIRFQRPQSSDWFSIIDAIRARGIKLNYSMPDLDELARTGSYFRRAGWCRGRAELPRDWSWPDRAAIEAEIERLIELLDKLDGDPDFEIETAVHREAMINSRLSAFGPQPARTTSLRER</sequence>
<organism evidence="1 2">
    <name type="scientific">Chelativorans petroleitrophicus</name>
    <dbReference type="NCBI Taxonomy" id="2975484"/>
    <lineage>
        <taxon>Bacteria</taxon>
        <taxon>Pseudomonadati</taxon>
        <taxon>Pseudomonadota</taxon>
        <taxon>Alphaproteobacteria</taxon>
        <taxon>Hyphomicrobiales</taxon>
        <taxon>Phyllobacteriaceae</taxon>
        <taxon>Chelativorans</taxon>
    </lineage>
</organism>
<protein>
    <submittedName>
        <fullName evidence="1">Uncharacterized protein</fullName>
    </submittedName>
</protein>
<dbReference type="Proteomes" id="UP001149009">
    <property type="component" value="Unassembled WGS sequence"/>
</dbReference>
<evidence type="ECO:0000313" key="1">
    <source>
        <dbReference type="EMBL" id="MCT8991848.1"/>
    </source>
</evidence>
<accession>A0A9X2XAQ1</accession>
<keyword evidence="2" id="KW-1185">Reference proteome</keyword>
<proteinExistence type="predicted"/>